<organism evidence="2 3">
    <name type="scientific">Pleuronectes platessa</name>
    <name type="common">European plaice</name>
    <dbReference type="NCBI Taxonomy" id="8262"/>
    <lineage>
        <taxon>Eukaryota</taxon>
        <taxon>Metazoa</taxon>
        <taxon>Chordata</taxon>
        <taxon>Craniata</taxon>
        <taxon>Vertebrata</taxon>
        <taxon>Euteleostomi</taxon>
        <taxon>Actinopterygii</taxon>
        <taxon>Neopterygii</taxon>
        <taxon>Teleostei</taxon>
        <taxon>Neoteleostei</taxon>
        <taxon>Acanthomorphata</taxon>
        <taxon>Carangaria</taxon>
        <taxon>Pleuronectiformes</taxon>
        <taxon>Pleuronectoidei</taxon>
        <taxon>Pleuronectidae</taxon>
        <taxon>Pleuronectes</taxon>
    </lineage>
</organism>
<keyword evidence="3" id="KW-1185">Reference proteome</keyword>
<accession>A0A9N7Z2P7</accession>
<dbReference type="AlphaFoldDB" id="A0A9N7Z2P7"/>
<proteinExistence type="predicted"/>
<dbReference type="EMBL" id="CADEAL010003954">
    <property type="protein sequence ID" value="CAB1447643.1"/>
    <property type="molecule type" value="Genomic_DNA"/>
</dbReference>
<evidence type="ECO:0000313" key="3">
    <source>
        <dbReference type="Proteomes" id="UP001153269"/>
    </source>
</evidence>
<evidence type="ECO:0000313" key="2">
    <source>
        <dbReference type="EMBL" id="CAB1447643.1"/>
    </source>
</evidence>
<dbReference type="Proteomes" id="UP001153269">
    <property type="component" value="Unassembled WGS sequence"/>
</dbReference>
<feature type="region of interest" description="Disordered" evidence="1">
    <location>
        <begin position="36"/>
        <end position="61"/>
    </location>
</feature>
<name>A0A9N7Z2P7_PLEPL</name>
<comment type="caution">
    <text evidence="2">The sequence shown here is derived from an EMBL/GenBank/DDBJ whole genome shotgun (WGS) entry which is preliminary data.</text>
</comment>
<protein>
    <submittedName>
        <fullName evidence="2">Uncharacterized protein</fullName>
    </submittedName>
</protein>
<evidence type="ECO:0000256" key="1">
    <source>
        <dbReference type="SAM" id="MobiDB-lite"/>
    </source>
</evidence>
<reference evidence="2" key="1">
    <citation type="submission" date="2020-03" db="EMBL/GenBank/DDBJ databases">
        <authorList>
            <person name="Weist P."/>
        </authorList>
    </citation>
    <scope>NUCLEOTIDE SEQUENCE</scope>
</reference>
<gene>
    <name evidence="2" type="ORF">PLEPLA_LOCUS35322</name>
</gene>
<sequence length="105" mass="11791">MTKDKEKAGGDEREIIKALLSQFNLEEVPLEEDGHRYKGMRYEKDKRDKESSSGTETHVRVTDKMHSLQSLFISSSLSDLLTFISPSLPSSLVSGDGLHRLQLSP</sequence>